<evidence type="ECO:0000259" key="3">
    <source>
        <dbReference type="Pfam" id="PF07685"/>
    </source>
</evidence>
<protein>
    <recommendedName>
        <fullName evidence="2">Lipid II isoglutaminyl synthase (glutamine-hydrolyzing) subunit GatD</fullName>
        <ecNumber evidence="2">6.3.5.13</ecNumber>
    </recommendedName>
    <alternativeName>
        <fullName evidence="2">Lipid II isoglutaminyl synthase glutaminase subunit</fullName>
        <ecNumber evidence="2">3.5.1.2</ecNumber>
    </alternativeName>
</protein>
<feature type="active site" description="Nucleophile" evidence="2">
    <location>
        <position position="95"/>
    </location>
</feature>
<keyword evidence="4" id="KW-0808">Transferase</keyword>
<dbReference type="UniPathway" id="UPA00219"/>
<dbReference type="OrthoDB" id="9782045at2"/>
<dbReference type="Proteomes" id="UP000298860">
    <property type="component" value="Unassembled WGS sequence"/>
</dbReference>
<proteinExistence type="inferred from homology"/>
<dbReference type="EC" id="6.3.5.13" evidence="2"/>
<dbReference type="InterPro" id="IPR033949">
    <property type="entry name" value="CobQ_GATase1"/>
</dbReference>
<dbReference type="EMBL" id="BJFL01000015">
    <property type="protein sequence ID" value="GDY31562.1"/>
    <property type="molecule type" value="Genomic_DNA"/>
</dbReference>
<evidence type="ECO:0000313" key="4">
    <source>
        <dbReference type="EMBL" id="GDY31562.1"/>
    </source>
</evidence>
<keyword evidence="2" id="KW-0436">Ligase</keyword>
<gene>
    <name evidence="2" type="primary">gatD</name>
    <name evidence="4" type="ORF">GTS_31950</name>
</gene>
<feature type="binding site" evidence="2">
    <location>
        <position position="129"/>
    </location>
    <ligand>
        <name>substrate</name>
    </ligand>
</feature>
<comment type="function">
    <text evidence="2">The lipid II isoglutaminyl synthase complex catalyzes the formation of alpha-D-isoglutamine in the cell wall lipid II stem peptide. The GatD subunit catalyzes the hydrolysis of glutamine to glutamate and ammonia. The resulting ammonia molecule is channeled to the active site of MurT.</text>
</comment>
<feature type="domain" description="CobB/CobQ-like glutamine amidotransferase" evidence="3">
    <location>
        <begin position="8"/>
        <end position="201"/>
    </location>
</feature>
<dbReference type="GO" id="GO:0004359">
    <property type="term" value="F:glutaminase activity"/>
    <property type="evidence" value="ECO:0007669"/>
    <property type="project" value="UniProtKB-UniRule"/>
</dbReference>
<dbReference type="Gene3D" id="3.40.50.880">
    <property type="match status" value="1"/>
</dbReference>
<sequence>MSQPSRMRVALVLPELLGTYGDRGNATVLVQRLRWRGIDAEMIEVSGDTPVPADCDIYVIGGGEDIAQLAAVRWLHLHPGLQRAVARGAVVLAVCAGFQILGTSFAGTDGAMHPGLGLFDVVTRPLSRRAIGEIVVEPAPGLGIRSLTGFENHGGATQLGPGAAPLGRVVTGIGNGFDGVEGAVQGRIVGTYLHGPVLARNPDLADLLLTWAVGHPLAPLVLEETEALRHERLRRTASR</sequence>
<dbReference type="RefSeq" id="WP_137814627.1">
    <property type="nucleotide sequence ID" value="NZ_BJFL01000015.1"/>
</dbReference>
<keyword evidence="2" id="KW-0133">Cell shape</keyword>
<evidence type="ECO:0000313" key="5">
    <source>
        <dbReference type="Proteomes" id="UP000298860"/>
    </source>
</evidence>
<dbReference type="CDD" id="cd01750">
    <property type="entry name" value="GATase1_CobQ"/>
    <property type="match status" value="1"/>
</dbReference>
<comment type="subunit">
    <text evidence="2">Forms a heterodimer with MurT.</text>
</comment>
<dbReference type="HAMAP" id="MF_02213">
    <property type="entry name" value="Lipid_II_synth_GatD"/>
    <property type="match status" value="1"/>
</dbReference>
<accession>A0A4D4J8K6</accession>
<organism evidence="4 5">
    <name type="scientific">Gandjariella thermophila</name>
    <dbReference type="NCBI Taxonomy" id="1931992"/>
    <lineage>
        <taxon>Bacteria</taxon>
        <taxon>Bacillati</taxon>
        <taxon>Actinomycetota</taxon>
        <taxon>Actinomycetes</taxon>
        <taxon>Pseudonocardiales</taxon>
        <taxon>Pseudonocardiaceae</taxon>
        <taxon>Gandjariella</taxon>
    </lineage>
</organism>
<dbReference type="GO" id="GO:0008360">
    <property type="term" value="P:regulation of cell shape"/>
    <property type="evidence" value="ECO:0007669"/>
    <property type="project" value="UniProtKB-KW"/>
</dbReference>
<name>A0A4D4J8K6_9PSEU</name>
<dbReference type="PROSITE" id="PS51274">
    <property type="entry name" value="GATASE_COBBQ"/>
    <property type="match status" value="1"/>
</dbReference>
<dbReference type="InterPro" id="IPR043702">
    <property type="entry name" value="Lipid_II_synth_GatD"/>
</dbReference>
<keyword evidence="2" id="KW-0573">Peptidoglycan synthesis</keyword>
<evidence type="ECO:0000256" key="1">
    <source>
        <dbReference type="ARBA" id="ARBA00022962"/>
    </source>
</evidence>
<dbReference type="GO" id="GO:0140282">
    <property type="term" value="F:carbon-nitrogen ligase activity on lipid II"/>
    <property type="evidence" value="ECO:0007669"/>
    <property type="project" value="UniProtKB-UniRule"/>
</dbReference>
<comment type="caution">
    <text evidence="4">The sequence shown here is derived from an EMBL/GenBank/DDBJ whole genome shotgun (WGS) entry which is preliminary data.</text>
</comment>
<comment type="catalytic activity">
    <reaction evidence="2">
        <text>beta-D-GlcNAc-(1-&gt;4)-Mur2Ac(oyl-L-Ala-gamma-D-Glu-L-Lys-D-Ala-D-Ala)-di-trans,octa-cis-undecaprenyl diphosphate + L-glutamine + ATP + H2O = beta-D-GlcNAc-(1-&gt;4)-Mur2Ac(oyl-L-Ala-D-isoglutaminyl-L-Lys-D-Ala-D-Ala)-di-trans,octa-cis-undecaprenyl diphosphate + L-glutamate + ADP + phosphate + H(+)</text>
        <dbReference type="Rhea" id="RHEA:57928"/>
        <dbReference type="ChEBI" id="CHEBI:15377"/>
        <dbReference type="ChEBI" id="CHEBI:15378"/>
        <dbReference type="ChEBI" id="CHEBI:29985"/>
        <dbReference type="ChEBI" id="CHEBI:30616"/>
        <dbReference type="ChEBI" id="CHEBI:43474"/>
        <dbReference type="ChEBI" id="CHEBI:58359"/>
        <dbReference type="ChEBI" id="CHEBI:60033"/>
        <dbReference type="ChEBI" id="CHEBI:62233"/>
        <dbReference type="ChEBI" id="CHEBI:456216"/>
        <dbReference type="EC" id="6.3.5.13"/>
    </reaction>
</comment>
<dbReference type="GO" id="GO:0016740">
    <property type="term" value="F:transferase activity"/>
    <property type="evidence" value="ECO:0007669"/>
    <property type="project" value="UniProtKB-KW"/>
</dbReference>
<dbReference type="SUPFAM" id="SSF52317">
    <property type="entry name" value="Class I glutamine amidotransferase-like"/>
    <property type="match status" value="1"/>
</dbReference>
<dbReference type="EC" id="3.5.1.2" evidence="2"/>
<dbReference type="InterPro" id="IPR029062">
    <property type="entry name" value="Class_I_gatase-like"/>
</dbReference>
<reference evidence="5" key="1">
    <citation type="submission" date="2019-04" db="EMBL/GenBank/DDBJ databases">
        <title>Draft genome sequence of Pseudonocardiaceae bacterium SL3-2-4.</title>
        <authorList>
            <person name="Ningsih F."/>
            <person name="Yokota A."/>
            <person name="Sakai Y."/>
            <person name="Nanatani K."/>
            <person name="Yabe S."/>
            <person name="Oetari A."/>
            <person name="Sjamsuridzal W."/>
        </authorList>
    </citation>
    <scope>NUCLEOTIDE SEQUENCE [LARGE SCALE GENOMIC DNA]</scope>
    <source>
        <strain evidence="5">SL3-2-4</strain>
    </source>
</reference>
<dbReference type="GO" id="GO:0009236">
    <property type="term" value="P:cobalamin biosynthetic process"/>
    <property type="evidence" value="ECO:0007669"/>
    <property type="project" value="InterPro"/>
</dbReference>
<keyword evidence="5" id="KW-1185">Reference proteome</keyword>
<comment type="similarity">
    <text evidence="2">Belongs to the CobB/CobQ family. GatD subfamily.</text>
</comment>
<evidence type="ECO:0000256" key="2">
    <source>
        <dbReference type="HAMAP-Rule" id="MF_02213"/>
    </source>
</evidence>
<feature type="active site" evidence="2">
    <location>
        <position position="194"/>
    </location>
</feature>
<keyword evidence="2" id="KW-0378">Hydrolase</keyword>
<comment type="pathway">
    <text evidence="2">Cell wall biogenesis; peptidoglycan biosynthesis.</text>
</comment>
<dbReference type="PANTHER" id="PTHR21343:SF9">
    <property type="entry name" value="LIPID II ISOGLUTAMINYL SYNTHASE (GLUTAMINE-HYDROLYZING) SUBUNIT GATD"/>
    <property type="match status" value="1"/>
</dbReference>
<dbReference type="InterPro" id="IPR011698">
    <property type="entry name" value="GATase_3"/>
</dbReference>
<dbReference type="PANTHER" id="PTHR21343">
    <property type="entry name" value="DETHIOBIOTIN SYNTHETASE"/>
    <property type="match status" value="1"/>
</dbReference>
<dbReference type="GO" id="GO:0009252">
    <property type="term" value="P:peptidoglycan biosynthetic process"/>
    <property type="evidence" value="ECO:0007669"/>
    <property type="project" value="UniProtKB-UniRule"/>
</dbReference>
<keyword evidence="1 2" id="KW-0315">Glutamine amidotransferase</keyword>
<keyword evidence="2" id="KW-0961">Cell wall biogenesis/degradation</keyword>
<dbReference type="GO" id="GO:0071555">
    <property type="term" value="P:cell wall organization"/>
    <property type="evidence" value="ECO:0007669"/>
    <property type="project" value="UniProtKB-KW"/>
</dbReference>
<comment type="catalytic activity">
    <reaction evidence="2">
        <text>L-glutamine + H2O = L-glutamate + NH4(+)</text>
        <dbReference type="Rhea" id="RHEA:15889"/>
        <dbReference type="ChEBI" id="CHEBI:15377"/>
        <dbReference type="ChEBI" id="CHEBI:28938"/>
        <dbReference type="ChEBI" id="CHEBI:29985"/>
        <dbReference type="ChEBI" id="CHEBI:58359"/>
        <dbReference type="EC" id="3.5.1.2"/>
    </reaction>
</comment>
<dbReference type="AlphaFoldDB" id="A0A4D4J8K6"/>
<dbReference type="Pfam" id="PF07685">
    <property type="entry name" value="GATase_3"/>
    <property type="match status" value="1"/>
</dbReference>